<dbReference type="EMBL" id="LNYX01000014">
    <property type="protein sequence ID" value="KTD63884.1"/>
    <property type="molecule type" value="Genomic_DNA"/>
</dbReference>
<evidence type="ECO:0000313" key="3">
    <source>
        <dbReference type="Proteomes" id="UP000054877"/>
    </source>
</evidence>
<dbReference type="PROSITE" id="PS50965">
    <property type="entry name" value="NERD"/>
    <property type="match status" value="1"/>
</dbReference>
<feature type="domain" description="NERD" evidence="1">
    <location>
        <begin position="38"/>
        <end position="155"/>
    </location>
</feature>
<gene>
    <name evidence="2" type="ORF">Lspi_1403</name>
</gene>
<dbReference type="RefSeq" id="WP_231950712.1">
    <property type="nucleotide sequence ID" value="NZ_CAAAII010000001.1"/>
</dbReference>
<dbReference type="InterPro" id="IPR011528">
    <property type="entry name" value="NERD"/>
</dbReference>
<dbReference type="PATRIC" id="fig|452.5.peg.1552"/>
<reference evidence="2 3" key="1">
    <citation type="submission" date="2015-11" db="EMBL/GenBank/DDBJ databases">
        <title>Genomic analysis of 38 Legionella species identifies large and diverse effector repertoires.</title>
        <authorList>
            <person name="Burstein D."/>
            <person name="Amaro F."/>
            <person name="Zusman T."/>
            <person name="Lifshitz Z."/>
            <person name="Cohen O."/>
            <person name="Gilbert J.A."/>
            <person name="Pupko T."/>
            <person name="Shuman H.A."/>
            <person name="Segal G."/>
        </authorList>
    </citation>
    <scope>NUCLEOTIDE SEQUENCE [LARGE SCALE GENOMIC DNA]</scope>
    <source>
        <strain evidence="2 3">Mt.St.Helens-9</strain>
    </source>
</reference>
<dbReference type="Proteomes" id="UP000054877">
    <property type="component" value="Unassembled WGS sequence"/>
</dbReference>
<evidence type="ECO:0000259" key="1">
    <source>
        <dbReference type="PROSITE" id="PS50965"/>
    </source>
</evidence>
<name>A0A0W0Z435_LEGSP</name>
<protein>
    <submittedName>
        <fullName evidence="2">Nuclease-related domain protein</fullName>
    </submittedName>
</protein>
<proteinExistence type="predicted"/>
<sequence length="225" mass="26588">MDDWFKMIDLLWLPGLCLAFGFISGIFTRKYIKPSLAAENYGEAQVRETLARYCENREAHVLSNVTLRLQNETTQIDHILVTTKGIFVIETKHYTGWIFADAKSKFWAKIIFRKKFRFQNPIFQNYKHVNAVQKLFEFLKPHLIHNIVVFSGNAEFKTAIPDQVCSIEQLIPTIEQYSEQVISLNRIQFCVGRLEYMRLELTRQTDIEHQEYLTKRFGQKQELQM</sequence>
<comment type="caution">
    <text evidence="2">The sequence shown here is derived from an EMBL/GenBank/DDBJ whole genome shotgun (WGS) entry which is preliminary data.</text>
</comment>
<evidence type="ECO:0000313" key="2">
    <source>
        <dbReference type="EMBL" id="KTD63884.1"/>
    </source>
</evidence>
<keyword evidence="3" id="KW-1185">Reference proteome</keyword>
<dbReference type="Pfam" id="PF08378">
    <property type="entry name" value="NERD"/>
    <property type="match status" value="1"/>
</dbReference>
<dbReference type="STRING" id="452.Lspi_1403"/>
<dbReference type="AlphaFoldDB" id="A0A0W0Z435"/>
<accession>A0A0W0Z435</accession>
<organism evidence="2 3">
    <name type="scientific">Legionella spiritensis</name>
    <dbReference type="NCBI Taxonomy" id="452"/>
    <lineage>
        <taxon>Bacteria</taxon>
        <taxon>Pseudomonadati</taxon>
        <taxon>Pseudomonadota</taxon>
        <taxon>Gammaproteobacteria</taxon>
        <taxon>Legionellales</taxon>
        <taxon>Legionellaceae</taxon>
        <taxon>Legionella</taxon>
    </lineage>
</organism>